<organism evidence="6 7">
    <name type="scientific">Cysteiniphilum litorale</name>
    <dbReference type="NCBI Taxonomy" id="2056700"/>
    <lineage>
        <taxon>Bacteria</taxon>
        <taxon>Pseudomonadati</taxon>
        <taxon>Pseudomonadota</taxon>
        <taxon>Gammaproteobacteria</taxon>
        <taxon>Thiotrichales</taxon>
        <taxon>Fastidiosibacteraceae</taxon>
        <taxon>Cysteiniphilum</taxon>
    </lineage>
</organism>
<comment type="subcellular location">
    <subcellularLocation>
        <location evidence="5">Cell inner membrane</location>
        <topology evidence="5">Multi-pass membrane protein</topology>
    </subcellularLocation>
</comment>
<keyword evidence="7" id="KW-1185">Reference proteome</keyword>
<comment type="function">
    <text evidence="5">Plays a role in cell envelope biogenesis, maintenance of cell envelope integrity and membrane homeostasis.</text>
</comment>
<feature type="transmembrane region" description="Helical" evidence="5">
    <location>
        <begin position="81"/>
        <end position="98"/>
    </location>
</feature>
<keyword evidence="3 5" id="KW-1133">Transmembrane helix</keyword>
<evidence type="ECO:0000256" key="4">
    <source>
        <dbReference type="ARBA" id="ARBA00023136"/>
    </source>
</evidence>
<dbReference type="Pfam" id="PF04279">
    <property type="entry name" value="IspA"/>
    <property type="match status" value="1"/>
</dbReference>
<evidence type="ECO:0000256" key="1">
    <source>
        <dbReference type="ARBA" id="ARBA00022475"/>
    </source>
</evidence>
<dbReference type="InterPro" id="IPR006008">
    <property type="entry name" value="YciB"/>
</dbReference>
<evidence type="ECO:0000313" key="7">
    <source>
        <dbReference type="Proteomes" id="UP000636949"/>
    </source>
</evidence>
<feature type="transmembrane region" description="Helical" evidence="5">
    <location>
        <begin position="152"/>
        <end position="171"/>
    </location>
</feature>
<feature type="transmembrane region" description="Helical" evidence="5">
    <location>
        <begin position="48"/>
        <end position="69"/>
    </location>
</feature>
<keyword evidence="5" id="KW-0997">Cell inner membrane</keyword>
<comment type="caution">
    <text evidence="6">The sequence shown here is derived from an EMBL/GenBank/DDBJ whole genome shotgun (WGS) entry which is preliminary data.</text>
</comment>
<comment type="similarity">
    <text evidence="5">Belongs to the YciB family.</text>
</comment>
<dbReference type="Proteomes" id="UP000636949">
    <property type="component" value="Unassembled WGS sequence"/>
</dbReference>
<evidence type="ECO:0000256" key="2">
    <source>
        <dbReference type="ARBA" id="ARBA00022692"/>
    </source>
</evidence>
<dbReference type="GO" id="GO:0005886">
    <property type="term" value="C:plasma membrane"/>
    <property type="evidence" value="ECO:0007669"/>
    <property type="project" value="UniProtKB-SubCell"/>
</dbReference>
<evidence type="ECO:0000256" key="3">
    <source>
        <dbReference type="ARBA" id="ARBA00022989"/>
    </source>
</evidence>
<gene>
    <name evidence="6" type="primary">ispZ</name>
    <name evidence="5" type="synonym">yciB</name>
    <name evidence="6" type="ORF">GCM10010995_02510</name>
</gene>
<name>A0A8J3E868_9GAMM</name>
<keyword evidence="4 5" id="KW-0472">Membrane</keyword>
<proteinExistence type="inferred from homology"/>
<protein>
    <recommendedName>
        <fullName evidence="5">Inner membrane-spanning protein YciB</fullName>
    </recommendedName>
</protein>
<reference evidence="6" key="1">
    <citation type="journal article" date="2014" name="Int. J. Syst. Evol. Microbiol.">
        <title>Complete genome sequence of Corynebacterium casei LMG S-19264T (=DSM 44701T), isolated from a smear-ripened cheese.</title>
        <authorList>
            <consortium name="US DOE Joint Genome Institute (JGI-PGF)"/>
            <person name="Walter F."/>
            <person name="Albersmeier A."/>
            <person name="Kalinowski J."/>
            <person name="Ruckert C."/>
        </authorList>
    </citation>
    <scope>NUCLEOTIDE SEQUENCE</scope>
    <source>
        <strain evidence="6">CGMCC 1.15758</strain>
    </source>
</reference>
<keyword evidence="2 5" id="KW-0812">Transmembrane</keyword>
<accession>A0A8J3E868</accession>
<evidence type="ECO:0000256" key="5">
    <source>
        <dbReference type="HAMAP-Rule" id="MF_00189"/>
    </source>
</evidence>
<sequence>MKKLLFDFFPIIIFFVVYKMYDIYTATVALIIATAIQLTYEIIRYRKVSMMHVVTFVLVLILGGATVYFHDEALIKWKVTIVNWLFGVIFIFSTYLMQKPIIQRLMEESIELPQKIWKRLNNIWGVFFLFLGAINLIVAYNFSTDIWVDFKLFGMLGITFVFVIGQGIFLAKHIDHKK</sequence>
<dbReference type="PANTHER" id="PTHR36917:SF1">
    <property type="entry name" value="INNER MEMBRANE-SPANNING PROTEIN YCIB"/>
    <property type="match status" value="1"/>
</dbReference>
<dbReference type="EMBL" id="BMJS01000001">
    <property type="protein sequence ID" value="GGF88794.1"/>
    <property type="molecule type" value="Genomic_DNA"/>
</dbReference>
<dbReference type="PANTHER" id="PTHR36917">
    <property type="entry name" value="INTRACELLULAR SEPTATION PROTEIN A-RELATED"/>
    <property type="match status" value="1"/>
</dbReference>
<feature type="transmembrane region" description="Helical" evidence="5">
    <location>
        <begin position="12"/>
        <end position="36"/>
    </location>
</feature>
<dbReference type="HAMAP" id="MF_00189">
    <property type="entry name" value="YciB"/>
    <property type="match status" value="1"/>
</dbReference>
<dbReference type="AlphaFoldDB" id="A0A8J3E868"/>
<evidence type="ECO:0000313" key="6">
    <source>
        <dbReference type="EMBL" id="GGF88794.1"/>
    </source>
</evidence>
<dbReference type="NCBIfam" id="NF001324">
    <property type="entry name" value="PRK00259.1-2"/>
    <property type="match status" value="1"/>
</dbReference>
<dbReference type="NCBIfam" id="NF001325">
    <property type="entry name" value="PRK00259.1-3"/>
    <property type="match status" value="1"/>
</dbReference>
<dbReference type="RefSeq" id="WP_117001152.1">
    <property type="nucleotide sequence ID" value="NZ_BMJS01000001.1"/>
</dbReference>
<feature type="transmembrane region" description="Helical" evidence="5">
    <location>
        <begin position="119"/>
        <end position="140"/>
    </location>
</feature>
<reference evidence="6" key="2">
    <citation type="submission" date="2020-09" db="EMBL/GenBank/DDBJ databases">
        <authorList>
            <person name="Sun Q."/>
            <person name="Zhou Y."/>
        </authorList>
    </citation>
    <scope>NUCLEOTIDE SEQUENCE</scope>
    <source>
        <strain evidence="6">CGMCC 1.15758</strain>
    </source>
</reference>
<keyword evidence="1 5" id="KW-1003">Cell membrane</keyword>
<dbReference type="OrthoDB" id="9788219at2"/>
<dbReference type="NCBIfam" id="TIGR00997">
    <property type="entry name" value="ispZ"/>
    <property type="match status" value="1"/>
</dbReference>